<dbReference type="InterPro" id="IPR047691">
    <property type="entry name" value="PelF-like"/>
</dbReference>
<sequence length="374" mass="41634">MQLALSLVIGGTEKLVYEIVQRVNREQVSPVVCCLDEIGVFGQKLREAGVPVYVLHRAPGLDWSLLSKLREIIVKEQIDVIHAHQYTPYFYGLMASLYAKITLAPFRPEIIFTEHGRFYPDVRKFKRVVSNPILSLFTKEIVTISASTKQSLIDYENFPARRIRVIYNGIDLERFSKTADRLAKRRELGLNADDKVFGIVARLDPIKNHAMLLRACQQLVKTVPNAYLLIVGDGPERAKLKELTASLGIVAHVRFLGARQDISELLQTFDVFALSSFSEGTSVTLLEAMGVGVPIVATNVGGNPEVISDGETGFLVESDNADDMANKLLQLLQNDTLRQRMGNAGKERVHALFSIEKMVRAYVDLYLSAAGITS</sequence>
<name>A0A081BM08_9BACT</name>
<dbReference type="InterPro" id="IPR028098">
    <property type="entry name" value="Glyco_trans_4-like_N"/>
</dbReference>
<dbReference type="Pfam" id="PF13439">
    <property type="entry name" value="Glyco_transf_4"/>
    <property type="match status" value="1"/>
</dbReference>
<keyword evidence="4" id="KW-1185">Reference proteome</keyword>
<dbReference type="InterPro" id="IPR001296">
    <property type="entry name" value="Glyco_trans_1"/>
</dbReference>
<organism evidence="3 4">
    <name type="scientific">Candidatus Moduliflexus flocculans</name>
    <dbReference type="NCBI Taxonomy" id="1499966"/>
    <lineage>
        <taxon>Bacteria</taxon>
        <taxon>Candidatus Moduliflexota</taxon>
        <taxon>Candidatus Moduliflexia</taxon>
        <taxon>Candidatus Moduliflexales</taxon>
        <taxon>Candidatus Moduliflexaceae</taxon>
    </lineage>
</organism>
<dbReference type="Proteomes" id="UP000030700">
    <property type="component" value="Unassembled WGS sequence"/>
</dbReference>
<dbReference type="EMBL" id="DF820457">
    <property type="protein sequence ID" value="GAK51424.1"/>
    <property type="molecule type" value="Genomic_DNA"/>
</dbReference>
<evidence type="ECO:0000259" key="1">
    <source>
        <dbReference type="Pfam" id="PF00534"/>
    </source>
</evidence>
<dbReference type="HOGENOM" id="CLU_009583_0_3_0"/>
<reference evidence="3 4" key="1">
    <citation type="journal article" date="2015" name="PeerJ">
        <title>First genomic representation of candidate bacterial phylum KSB3 points to enhanced environmental sensing as a trigger of wastewater bulking.</title>
        <authorList>
            <person name="Sekiguchi Y."/>
            <person name="Ohashi A."/>
            <person name="Parks D.H."/>
            <person name="Yamauchi T."/>
            <person name="Tyson G.W."/>
            <person name="Hugenholtz P."/>
        </authorList>
    </citation>
    <scope>NUCLEOTIDE SEQUENCE [LARGE SCALE GENOMIC DNA]</scope>
</reference>
<dbReference type="Gene3D" id="3.40.50.2000">
    <property type="entry name" value="Glycogen Phosphorylase B"/>
    <property type="match status" value="2"/>
</dbReference>
<evidence type="ECO:0000259" key="2">
    <source>
        <dbReference type="Pfam" id="PF13439"/>
    </source>
</evidence>
<dbReference type="PANTHER" id="PTHR12526">
    <property type="entry name" value="GLYCOSYLTRANSFERASE"/>
    <property type="match status" value="1"/>
</dbReference>
<dbReference type="NCBIfam" id="NF038011">
    <property type="entry name" value="PelF"/>
    <property type="match status" value="1"/>
</dbReference>
<dbReference type="PANTHER" id="PTHR12526:SF630">
    <property type="entry name" value="GLYCOSYLTRANSFERASE"/>
    <property type="match status" value="1"/>
</dbReference>
<accession>A0A081BM08</accession>
<dbReference type="Pfam" id="PF00534">
    <property type="entry name" value="Glycos_transf_1"/>
    <property type="match status" value="1"/>
</dbReference>
<evidence type="ECO:0000313" key="3">
    <source>
        <dbReference type="EMBL" id="GAK51424.1"/>
    </source>
</evidence>
<gene>
    <name evidence="3" type="ORF">U14_02668</name>
</gene>
<proteinExistence type="predicted"/>
<dbReference type="AlphaFoldDB" id="A0A081BM08"/>
<protein>
    <submittedName>
        <fullName evidence="3">Glycosyl transferase, group 1</fullName>
    </submittedName>
</protein>
<feature type="domain" description="Glycosyl transferase family 1" evidence="1">
    <location>
        <begin position="182"/>
        <end position="348"/>
    </location>
</feature>
<dbReference type="STRING" id="1499966.U14_02668"/>
<evidence type="ECO:0000313" key="4">
    <source>
        <dbReference type="Proteomes" id="UP000030700"/>
    </source>
</evidence>
<keyword evidence="3" id="KW-0808">Transferase</keyword>
<dbReference type="GO" id="GO:0016757">
    <property type="term" value="F:glycosyltransferase activity"/>
    <property type="evidence" value="ECO:0007669"/>
    <property type="project" value="InterPro"/>
</dbReference>
<dbReference type="SUPFAM" id="SSF53756">
    <property type="entry name" value="UDP-Glycosyltransferase/glycogen phosphorylase"/>
    <property type="match status" value="1"/>
</dbReference>
<feature type="domain" description="Glycosyltransferase subfamily 4-like N-terminal" evidence="2">
    <location>
        <begin position="9"/>
        <end position="174"/>
    </location>
</feature>